<dbReference type="PROSITE" id="PS50850">
    <property type="entry name" value="MFS"/>
    <property type="match status" value="1"/>
</dbReference>
<keyword evidence="2" id="KW-0813">Transport</keyword>
<dbReference type="GO" id="GO:0005886">
    <property type="term" value="C:plasma membrane"/>
    <property type="evidence" value="ECO:0007669"/>
    <property type="project" value="UniProtKB-SubCell"/>
</dbReference>
<dbReference type="PANTHER" id="PTHR23513">
    <property type="entry name" value="INTEGRAL MEMBRANE EFFLUX PROTEIN-RELATED"/>
    <property type="match status" value="1"/>
</dbReference>
<evidence type="ECO:0000256" key="1">
    <source>
        <dbReference type="ARBA" id="ARBA00004429"/>
    </source>
</evidence>
<feature type="transmembrane region" description="Helical" evidence="10">
    <location>
        <begin position="96"/>
        <end position="118"/>
    </location>
</feature>
<feature type="region of interest" description="Disordered" evidence="9">
    <location>
        <begin position="1"/>
        <end position="20"/>
    </location>
</feature>
<feature type="transmembrane region" description="Helical" evidence="10">
    <location>
        <begin position="303"/>
        <end position="322"/>
    </location>
</feature>
<dbReference type="GO" id="GO:0022857">
    <property type="term" value="F:transmembrane transporter activity"/>
    <property type="evidence" value="ECO:0007669"/>
    <property type="project" value="InterPro"/>
</dbReference>
<feature type="transmembrane region" description="Helical" evidence="10">
    <location>
        <begin position="237"/>
        <end position="262"/>
    </location>
</feature>
<feature type="transmembrane region" description="Helical" evidence="10">
    <location>
        <begin position="366"/>
        <end position="385"/>
    </location>
</feature>
<feature type="transmembrane region" description="Helical" evidence="10">
    <location>
        <begin position="391"/>
        <end position="409"/>
    </location>
</feature>
<evidence type="ECO:0000256" key="6">
    <source>
        <dbReference type="ARBA" id="ARBA00023136"/>
    </source>
</evidence>
<evidence type="ECO:0000256" key="8">
    <source>
        <dbReference type="ARBA" id="ARBA00040914"/>
    </source>
</evidence>
<comment type="similarity">
    <text evidence="7">Belongs to the major facilitator superfamily. Drug:H(+) antiporter-3 (DHA3) (TC 2.A.1.21) family.</text>
</comment>
<dbReference type="Pfam" id="PF07690">
    <property type="entry name" value="MFS_1"/>
    <property type="match status" value="1"/>
</dbReference>
<organism evidence="12 13">
    <name type="scientific">Streptomyces griseus</name>
    <dbReference type="NCBI Taxonomy" id="1911"/>
    <lineage>
        <taxon>Bacteria</taxon>
        <taxon>Bacillati</taxon>
        <taxon>Actinomycetota</taxon>
        <taxon>Actinomycetes</taxon>
        <taxon>Kitasatosporales</taxon>
        <taxon>Streptomycetaceae</taxon>
        <taxon>Streptomyces</taxon>
    </lineage>
</organism>
<feature type="transmembrane region" description="Helical" evidence="10">
    <location>
        <begin position="190"/>
        <end position="207"/>
    </location>
</feature>
<keyword evidence="6 10" id="KW-0472">Membrane</keyword>
<evidence type="ECO:0000256" key="10">
    <source>
        <dbReference type="SAM" id="Phobius"/>
    </source>
</evidence>
<dbReference type="InterPro" id="IPR036259">
    <property type="entry name" value="MFS_trans_sf"/>
</dbReference>
<dbReference type="InterPro" id="IPR011701">
    <property type="entry name" value="MFS"/>
</dbReference>
<dbReference type="InterPro" id="IPR020846">
    <property type="entry name" value="MFS_dom"/>
</dbReference>
<feature type="domain" description="Major facilitator superfamily (MFS) profile" evidence="11">
    <location>
        <begin position="30"/>
        <end position="416"/>
    </location>
</feature>
<dbReference type="AlphaFoldDB" id="A0A380N8U6"/>
<evidence type="ECO:0000256" key="7">
    <source>
        <dbReference type="ARBA" id="ARBA00038075"/>
    </source>
</evidence>
<evidence type="ECO:0000256" key="9">
    <source>
        <dbReference type="SAM" id="MobiDB-lite"/>
    </source>
</evidence>
<evidence type="ECO:0000313" key="12">
    <source>
        <dbReference type="EMBL" id="SUP34989.1"/>
    </source>
</evidence>
<feature type="transmembrane region" description="Helical" evidence="10">
    <location>
        <begin position="328"/>
        <end position="354"/>
    </location>
</feature>
<gene>
    <name evidence="12" type="ORF">NCTC7807_01883</name>
</gene>
<keyword evidence="3" id="KW-1003">Cell membrane</keyword>
<keyword evidence="5 10" id="KW-1133">Transmembrane helix</keyword>
<evidence type="ECO:0000259" key="11">
    <source>
        <dbReference type="PROSITE" id="PS50850"/>
    </source>
</evidence>
<evidence type="ECO:0000256" key="3">
    <source>
        <dbReference type="ARBA" id="ARBA00022475"/>
    </source>
</evidence>
<dbReference type="EMBL" id="UHID01000005">
    <property type="protein sequence ID" value="SUP34989.1"/>
    <property type="molecule type" value="Genomic_DNA"/>
</dbReference>
<protein>
    <recommendedName>
        <fullName evidence="8">Multidrug efflux pump Tap</fullName>
    </recommendedName>
</protein>
<sequence length="445" mass="45838">MTPPEKTVPDQPAAAPSAPGAEVPLIRNRDFQALWISRFLASIGKESVEVAYPLLILAVTGKAAYAGAVGAVQLLVAGATSIWGGALADRMDRRRLMILCDAGRAVLLGLFSLLVVSGHANVPAVFALVALSALCLGLSEPPALAAIKQVVPPSQLTKATAQNQIRPLGATVAGAPLGSSLFGVARSLPFVATGLAFAAAAVALLFVRKPLQAAPVAGGERGKAREGFRFIGRTPVLLVWIVWIMGSNMAFNHTGAFLALIATGKDRGASEASISLMLSIAGAGGLVGAVLATWALRRLKPATLFLAAAWIGPLAAVLLMTVPGVVSLGVVLALVFLRGPIVNALFFAYVAVLVPDRMQGRVMGAVTFLSYGAQPLGILAVGTIFDAGGASWVFAFMGIVSTLAALPTLTRLIRRLPAPEALAEREEKESAPDASDTGSRPDPAP</sequence>
<dbReference type="Proteomes" id="UP000254150">
    <property type="component" value="Unassembled WGS sequence"/>
</dbReference>
<dbReference type="CDD" id="cd06173">
    <property type="entry name" value="MFS_MefA_like"/>
    <property type="match status" value="1"/>
</dbReference>
<dbReference type="SUPFAM" id="SSF103473">
    <property type="entry name" value="MFS general substrate transporter"/>
    <property type="match status" value="1"/>
</dbReference>
<dbReference type="PANTHER" id="PTHR23513:SF9">
    <property type="entry name" value="ENTEROBACTIN EXPORTER ENTS"/>
    <property type="match status" value="1"/>
</dbReference>
<accession>A0A380N8U6</accession>
<feature type="region of interest" description="Disordered" evidence="9">
    <location>
        <begin position="420"/>
        <end position="445"/>
    </location>
</feature>
<dbReference type="RefSeq" id="WP_115068348.1">
    <property type="nucleotide sequence ID" value="NZ_UHID01000005.1"/>
</dbReference>
<evidence type="ECO:0000313" key="13">
    <source>
        <dbReference type="Proteomes" id="UP000254150"/>
    </source>
</evidence>
<evidence type="ECO:0000256" key="5">
    <source>
        <dbReference type="ARBA" id="ARBA00022989"/>
    </source>
</evidence>
<comment type="subcellular location">
    <subcellularLocation>
        <location evidence="1">Cell inner membrane</location>
        <topology evidence="1">Multi-pass membrane protein</topology>
    </subcellularLocation>
</comment>
<feature type="transmembrane region" description="Helical" evidence="10">
    <location>
        <begin position="274"/>
        <end position="296"/>
    </location>
</feature>
<evidence type="ECO:0000256" key="2">
    <source>
        <dbReference type="ARBA" id="ARBA00022448"/>
    </source>
</evidence>
<name>A0A380N8U6_STRGR</name>
<dbReference type="Gene3D" id="1.20.1250.20">
    <property type="entry name" value="MFS general substrate transporter like domains"/>
    <property type="match status" value="1"/>
</dbReference>
<reference evidence="12 13" key="1">
    <citation type="submission" date="2018-06" db="EMBL/GenBank/DDBJ databases">
        <authorList>
            <consortium name="Pathogen Informatics"/>
            <person name="Doyle S."/>
        </authorList>
    </citation>
    <scope>NUCLEOTIDE SEQUENCE [LARGE SCALE GENOMIC DNA]</scope>
    <source>
        <strain evidence="12 13">NCTC7807</strain>
    </source>
</reference>
<keyword evidence="4 10" id="KW-0812">Transmembrane</keyword>
<feature type="compositionally biased region" description="Basic and acidic residues" evidence="9">
    <location>
        <begin position="422"/>
        <end position="431"/>
    </location>
</feature>
<evidence type="ECO:0000256" key="4">
    <source>
        <dbReference type="ARBA" id="ARBA00022692"/>
    </source>
</evidence>
<proteinExistence type="inferred from homology"/>
<feature type="transmembrane region" description="Helical" evidence="10">
    <location>
        <begin position="63"/>
        <end position="84"/>
    </location>
</feature>